<accession>A0A5B7HKD5</accession>
<sequence>MGLSLLGGCESLVSAHKPMPPPPASPSRPFPSLPSIRQHAHLILFLSPFSPLPPRIPRLLTHDSQTLIFHTLLSTATFLLGHYNDFLPLGPCSLQRRLLVCP</sequence>
<organism evidence="1 2">
    <name type="scientific">Portunus trituberculatus</name>
    <name type="common">Swimming crab</name>
    <name type="synonym">Neptunus trituberculatus</name>
    <dbReference type="NCBI Taxonomy" id="210409"/>
    <lineage>
        <taxon>Eukaryota</taxon>
        <taxon>Metazoa</taxon>
        <taxon>Ecdysozoa</taxon>
        <taxon>Arthropoda</taxon>
        <taxon>Crustacea</taxon>
        <taxon>Multicrustacea</taxon>
        <taxon>Malacostraca</taxon>
        <taxon>Eumalacostraca</taxon>
        <taxon>Eucarida</taxon>
        <taxon>Decapoda</taxon>
        <taxon>Pleocyemata</taxon>
        <taxon>Brachyura</taxon>
        <taxon>Eubrachyura</taxon>
        <taxon>Portunoidea</taxon>
        <taxon>Portunidae</taxon>
        <taxon>Portuninae</taxon>
        <taxon>Portunus</taxon>
    </lineage>
</organism>
<reference evidence="1 2" key="1">
    <citation type="submission" date="2019-05" db="EMBL/GenBank/DDBJ databases">
        <title>Another draft genome of Portunus trituberculatus and its Hox gene families provides insights of decapod evolution.</title>
        <authorList>
            <person name="Jeong J.-H."/>
            <person name="Song I."/>
            <person name="Kim S."/>
            <person name="Choi T."/>
            <person name="Kim D."/>
            <person name="Ryu S."/>
            <person name="Kim W."/>
        </authorList>
    </citation>
    <scope>NUCLEOTIDE SEQUENCE [LARGE SCALE GENOMIC DNA]</scope>
    <source>
        <tissue evidence="1">Muscle</tissue>
    </source>
</reference>
<dbReference type="EMBL" id="VSRR010036599">
    <property type="protein sequence ID" value="MPC73331.1"/>
    <property type="molecule type" value="Genomic_DNA"/>
</dbReference>
<gene>
    <name evidence="1" type="ORF">E2C01_067656</name>
</gene>
<keyword evidence="2" id="KW-1185">Reference proteome</keyword>
<protein>
    <submittedName>
        <fullName evidence="1">Uncharacterized protein</fullName>
    </submittedName>
</protein>
<evidence type="ECO:0000313" key="2">
    <source>
        <dbReference type="Proteomes" id="UP000324222"/>
    </source>
</evidence>
<comment type="caution">
    <text evidence="1">The sequence shown here is derived from an EMBL/GenBank/DDBJ whole genome shotgun (WGS) entry which is preliminary data.</text>
</comment>
<dbReference type="Proteomes" id="UP000324222">
    <property type="component" value="Unassembled WGS sequence"/>
</dbReference>
<dbReference type="AlphaFoldDB" id="A0A5B7HKD5"/>
<name>A0A5B7HKD5_PORTR</name>
<proteinExistence type="predicted"/>
<evidence type="ECO:0000313" key="1">
    <source>
        <dbReference type="EMBL" id="MPC73331.1"/>
    </source>
</evidence>